<keyword evidence="2" id="KW-0238">DNA-binding</keyword>
<evidence type="ECO:0000259" key="4">
    <source>
        <dbReference type="PROSITE" id="PS01124"/>
    </source>
</evidence>
<sequence>MNSHDRASGPLAPESDAAFPMMASRVDLLSQVLTLIKLRGELVFSAELTAPWALNFDAGSAYFHVMQDGAMRVSASDGRVIEAGPGDLLVLPQGRGHVIGTPDGKPVSARLVLFAQMKEESLTISLGGGGAATNLISGAFRFEGDNLPSMLAVLPSIIHISREALAEEAGWLDGLAHYLHAEARAPQSGAAIMISRLIDVLVIRAMRTWVHKAPPENKGWLGALADIRISRALKTIHDAPFERRSVAELADIAGMSRSSFAERFTSLIGAAPLHYQTRWRLLLANEMLKGGRTRVSDVARRVGYESDAAFSRAFKAQFGVSPVSVAHPEE</sequence>
<dbReference type="Pfam" id="PF12852">
    <property type="entry name" value="Cupin_6"/>
    <property type="match status" value="1"/>
</dbReference>
<dbReference type="PROSITE" id="PS01124">
    <property type="entry name" value="HTH_ARAC_FAMILY_2"/>
    <property type="match status" value="1"/>
</dbReference>
<evidence type="ECO:0000256" key="2">
    <source>
        <dbReference type="ARBA" id="ARBA00023125"/>
    </source>
</evidence>
<keyword evidence="3" id="KW-0804">Transcription</keyword>
<dbReference type="RefSeq" id="WP_035085786.1">
    <property type="nucleotide sequence ID" value="NZ_JQGC01000019.1"/>
</dbReference>
<evidence type="ECO:0000256" key="3">
    <source>
        <dbReference type="ARBA" id="ARBA00023163"/>
    </source>
</evidence>
<dbReference type="STRING" id="46914.JP75_18940"/>
<dbReference type="InterPro" id="IPR018060">
    <property type="entry name" value="HTH_AraC"/>
</dbReference>
<dbReference type="OrthoDB" id="9802263at2"/>
<dbReference type="PANTHER" id="PTHR46796:SF7">
    <property type="entry name" value="ARAC FAMILY TRANSCRIPTIONAL REGULATOR"/>
    <property type="match status" value="1"/>
</dbReference>
<dbReference type="GO" id="GO:0003700">
    <property type="term" value="F:DNA-binding transcription factor activity"/>
    <property type="evidence" value="ECO:0007669"/>
    <property type="project" value="InterPro"/>
</dbReference>
<proteinExistence type="predicted"/>
<keyword evidence="1" id="KW-0805">Transcription regulation</keyword>
<keyword evidence="6" id="KW-1185">Reference proteome</keyword>
<dbReference type="PRINTS" id="PR00032">
    <property type="entry name" value="HTHARAC"/>
</dbReference>
<evidence type="ECO:0000313" key="6">
    <source>
        <dbReference type="Proteomes" id="UP000028981"/>
    </source>
</evidence>
<evidence type="ECO:0000313" key="5">
    <source>
        <dbReference type="EMBL" id="KFL29864.1"/>
    </source>
</evidence>
<dbReference type="AlphaFoldDB" id="A0A087LZ11"/>
<dbReference type="SMART" id="SM00342">
    <property type="entry name" value="HTH_ARAC"/>
    <property type="match status" value="1"/>
</dbReference>
<dbReference type="EMBL" id="JQGC01000019">
    <property type="protein sequence ID" value="KFL29864.1"/>
    <property type="molecule type" value="Genomic_DNA"/>
</dbReference>
<accession>A0A087LZ11</accession>
<dbReference type="SUPFAM" id="SSF46689">
    <property type="entry name" value="Homeodomain-like"/>
    <property type="match status" value="2"/>
</dbReference>
<dbReference type="InterPro" id="IPR009057">
    <property type="entry name" value="Homeodomain-like_sf"/>
</dbReference>
<gene>
    <name evidence="5" type="ORF">JP75_18940</name>
</gene>
<organism evidence="5 6">
    <name type="scientific">Devosia riboflavina</name>
    <dbReference type="NCBI Taxonomy" id="46914"/>
    <lineage>
        <taxon>Bacteria</taxon>
        <taxon>Pseudomonadati</taxon>
        <taxon>Pseudomonadota</taxon>
        <taxon>Alphaproteobacteria</taxon>
        <taxon>Hyphomicrobiales</taxon>
        <taxon>Devosiaceae</taxon>
        <taxon>Devosia</taxon>
    </lineage>
</organism>
<dbReference type="SUPFAM" id="SSF51182">
    <property type="entry name" value="RmlC-like cupins"/>
    <property type="match status" value="1"/>
</dbReference>
<name>A0A087LZ11_9HYPH</name>
<dbReference type="PANTHER" id="PTHR46796">
    <property type="entry name" value="HTH-TYPE TRANSCRIPTIONAL ACTIVATOR RHAS-RELATED"/>
    <property type="match status" value="1"/>
</dbReference>
<dbReference type="InterPro" id="IPR020449">
    <property type="entry name" value="Tscrpt_reg_AraC-type_HTH"/>
</dbReference>
<dbReference type="Pfam" id="PF12833">
    <property type="entry name" value="HTH_18"/>
    <property type="match status" value="1"/>
</dbReference>
<protein>
    <submittedName>
        <fullName evidence="5">Cupin</fullName>
    </submittedName>
</protein>
<comment type="caution">
    <text evidence="5">The sequence shown here is derived from an EMBL/GenBank/DDBJ whole genome shotgun (WGS) entry which is preliminary data.</text>
</comment>
<evidence type="ECO:0000256" key="1">
    <source>
        <dbReference type="ARBA" id="ARBA00023015"/>
    </source>
</evidence>
<dbReference type="GO" id="GO:0043565">
    <property type="term" value="F:sequence-specific DNA binding"/>
    <property type="evidence" value="ECO:0007669"/>
    <property type="project" value="InterPro"/>
</dbReference>
<feature type="domain" description="HTH araC/xylS-type" evidence="4">
    <location>
        <begin position="230"/>
        <end position="328"/>
    </location>
</feature>
<dbReference type="InterPro" id="IPR050204">
    <property type="entry name" value="AraC_XylS_family_regulators"/>
</dbReference>
<dbReference type="InterPro" id="IPR032783">
    <property type="entry name" value="AraC_lig"/>
</dbReference>
<dbReference type="Proteomes" id="UP000028981">
    <property type="component" value="Unassembled WGS sequence"/>
</dbReference>
<reference evidence="5 6" key="1">
    <citation type="submission" date="2014-08" db="EMBL/GenBank/DDBJ databases">
        <authorList>
            <person name="Hassan Y.I."/>
            <person name="Lepp D."/>
            <person name="Zhou T."/>
        </authorList>
    </citation>
    <scope>NUCLEOTIDE SEQUENCE [LARGE SCALE GENOMIC DNA]</scope>
    <source>
        <strain evidence="5 6">IFO13584</strain>
    </source>
</reference>
<dbReference type="Gene3D" id="1.10.10.60">
    <property type="entry name" value="Homeodomain-like"/>
    <property type="match status" value="2"/>
</dbReference>
<dbReference type="InterPro" id="IPR011051">
    <property type="entry name" value="RmlC_Cupin_sf"/>
</dbReference>